<evidence type="ECO:0008006" key="3">
    <source>
        <dbReference type="Google" id="ProtNLM"/>
    </source>
</evidence>
<keyword evidence="2" id="KW-1185">Reference proteome</keyword>
<gene>
    <name evidence="1" type="ORF">H7F21_11925</name>
</gene>
<dbReference type="EMBL" id="JACLCP010000003">
    <property type="protein sequence ID" value="MBC2845804.1"/>
    <property type="molecule type" value="Genomic_DNA"/>
</dbReference>
<evidence type="ECO:0000313" key="1">
    <source>
        <dbReference type="EMBL" id="MBC2845804.1"/>
    </source>
</evidence>
<dbReference type="Proteomes" id="UP000533900">
    <property type="component" value="Unassembled WGS sequence"/>
</dbReference>
<sequence>MRKILFLISLISLFSFNSSQIEKSIVGKWKGEDEKNKIGYIIFDSESYVTVETDGQTFGGKEFEMNGEKGSMSYSVNFEVEPIEIDLIMTKLATNEQRVMLLIAEFKGNDTMIVASDFNSVRPTEFSSENSITFHRIK</sequence>
<dbReference type="AlphaFoldDB" id="A0A842IV53"/>
<evidence type="ECO:0000313" key="2">
    <source>
        <dbReference type="Proteomes" id="UP000533900"/>
    </source>
</evidence>
<proteinExistence type="predicted"/>
<comment type="caution">
    <text evidence="1">The sequence shown here is derived from an EMBL/GenBank/DDBJ whole genome shotgun (WGS) entry which is preliminary data.</text>
</comment>
<reference evidence="1" key="1">
    <citation type="submission" date="2020-08" db="EMBL/GenBank/DDBJ databases">
        <title>Winogradskyella ouciana sp. nov., isolated from the hadal seawater of the Mariana Trench.</title>
        <authorList>
            <person name="He X."/>
        </authorList>
    </citation>
    <scope>NUCLEOTIDE SEQUENCE [LARGE SCALE GENOMIC DNA]</scope>
    <source>
        <strain evidence="1">KCTC 52348</strain>
    </source>
</reference>
<name>A0A842IV53_9FLAO</name>
<accession>A0A842IV53</accession>
<organism evidence="1 2">
    <name type="scientific">Winogradskyella flava</name>
    <dbReference type="NCBI Taxonomy" id="1884876"/>
    <lineage>
        <taxon>Bacteria</taxon>
        <taxon>Pseudomonadati</taxon>
        <taxon>Bacteroidota</taxon>
        <taxon>Flavobacteriia</taxon>
        <taxon>Flavobacteriales</taxon>
        <taxon>Flavobacteriaceae</taxon>
        <taxon>Winogradskyella</taxon>
    </lineage>
</organism>
<dbReference type="RefSeq" id="WP_185789517.1">
    <property type="nucleotide sequence ID" value="NZ_JACLCP010000003.1"/>
</dbReference>
<protein>
    <recommendedName>
        <fullName evidence="3">DUF4488 domain-containing protein</fullName>
    </recommendedName>
</protein>